<comment type="caution">
    <text evidence="6">The sequence shown here is derived from an EMBL/GenBank/DDBJ whole genome shotgun (WGS) entry which is preliminary data.</text>
</comment>
<sequence length="204" mass="23438">MNKEELTYYKNKLNQEKKKVTNLIEQLDNNGVTKFNSEVASELSFYDNHPADIASETFEVEKGIALEANEVALLDKIDDALKAIDEGSYGKCQTCGKQIDKERLDFLPYALNCIDCQDVVSSIKTYNSNQRVVEESVIGNPFGHKSRYGDKDEIGFDEEDSYQSVGRFNEVRNSPEYEYDYNDDTYVEEIEKISNEQYKNQLPD</sequence>
<evidence type="ECO:0000259" key="5">
    <source>
        <dbReference type="Pfam" id="PF01258"/>
    </source>
</evidence>
<dbReference type="Pfam" id="PF01258">
    <property type="entry name" value="zf-dskA_traR"/>
    <property type="match status" value="1"/>
</dbReference>
<dbReference type="EMBL" id="SRYR01000001">
    <property type="protein sequence ID" value="TGY43712.1"/>
    <property type="molecule type" value="Genomic_DNA"/>
</dbReference>
<keyword evidence="3" id="KW-0862">Zinc</keyword>
<keyword evidence="1" id="KW-0479">Metal-binding</keyword>
<evidence type="ECO:0000313" key="6">
    <source>
        <dbReference type="EMBL" id="TGY43712.1"/>
    </source>
</evidence>
<reference evidence="6 7" key="1">
    <citation type="submission" date="2019-04" db="EMBL/GenBank/DDBJ databases">
        <title>Microbes associate with the intestines of laboratory mice.</title>
        <authorList>
            <person name="Navarre W."/>
            <person name="Wong E."/>
            <person name="Huang K."/>
            <person name="Tropini C."/>
            <person name="Ng K."/>
            <person name="Yu B."/>
        </authorList>
    </citation>
    <scope>NUCLEOTIDE SEQUENCE [LARGE SCALE GENOMIC DNA]</scope>
    <source>
        <strain evidence="6 7">NM50_B9-20</strain>
    </source>
</reference>
<dbReference type="InterPro" id="IPR014240">
    <property type="entry name" value="YteA"/>
</dbReference>
<accession>A0A4S2DPI5</accession>
<dbReference type="SUPFAM" id="SSF109635">
    <property type="entry name" value="DnaK suppressor protein DksA, alpha-hairpin domain"/>
    <property type="match status" value="1"/>
</dbReference>
<evidence type="ECO:0000256" key="3">
    <source>
        <dbReference type="ARBA" id="ARBA00022833"/>
    </source>
</evidence>
<dbReference type="OrthoDB" id="9811543at2"/>
<dbReference type="SUPFAM" id="SSF57716">
    <property type="entry name" value="Glucocorticoid receptor-like (DNA-binding domain)"/>
    <property type="match status" value="1"/>
</dbReference>
<dbReference type="Gene3D" id="1.20.120.910">
    <property type="entry name" value="DksA, coiled-coil domain"/>
    <property type="match status" value="1"/>
</dbReference>
<name>A0A4S2DPI5_9CLOT</name>
<dbReference type="Proteomes" id="UP000306888">
    <property type="component" value="Unassembled WGS sequence"/>
</dbReference>
<keyword evidence="7" id="KW-1185">Reference proteome</keyword>
<keyword evidence="2" id="KW-0863">Zinc-finger</keyword>
<evidence type="ECO:0000256" key="2">
    <source>
        <dbReference type="ARBA" id="ARBA00022771"/>
    </source>
</evidence>
<organism evidence="6 7">
    <name type="scientific">Clostridium sartagoforme</name>
    <dbReference type="NCBI Taxonomy" id="84031"/>
    <lineage>
        <taxon>Bacteria</taxon>
        <taxon>Bacillati</taxon>
        <taxon>Bacillota</taxon>
        <taxon>Clostridia</taxon>
        <taxon>Eubacteriales</taxon>
        <taxon>Clostridiaceae</taxon>
        <taxon>Clostridium</taxon>
    </lineage>
</organism>
<dbReference type="NCBIfam" id="TIGR02890">
    <property type="entry name" value="bacill_yteA"/>
    <property type="match status" value="1"/>
</dbReference>
<feature type="domain" description="Zinc finger DksA/TraR C4-type" evidence="5">
    <location>
        <begin position="87"/>
        <end position="118"/>
    </location>
</feature>
<gene>
    <name evidence="6" type="ORF">E5347_02540</name>
</gene>
<feature type="zinc finger region" description="dksA C4-type" evidence="4">
    <location>
        <begin position="92"/>
        <end position="116"/>
    </location>
</feature>
<dbReference type="AlphaFoldDB" id="A0A4S2DPI5"/>
<dbReference type="InterPro" id="IPR000962">
    <property type="entry name" value="Znf_DskA_TraR"/>
</dbReference>
<proteinExistence type="predicted"/>
<evidence type="ECO:0000256" key="1">
    <source>
        <dbReference type="ARBA" id="ARBA00022723"/>
    </source>
</evidence>
<dbReference type="InterPro" id="IPR037187">
    <property type="entry name" value="DnaK_N"/>
</dbReference>
<evidence type="ECO:0000313" key="7">
    <source>
        <dbReference type="Proteomes" id="UP000306888"/>
    </source>
</evidence>
<dbReference type="PROSITE" id="PS51128">
    <property type="entry name" value="ZF_DKSA_2"/>
    <property type="match status" value="1"/>
</dbReference>
<dbReference type="GO" id="GO:0008270">
    <property type="term" value="F:zinc ion binding"/>
    <property type="evidence" value="ECO:0007669"/>
    <property type="project" value="UniProtKB-KW"/>
</dbReference>
<dbReference type="PANTHER" id="PTHR33823">
    <property type="entry name" value="RNA POLYMERASE-BINDING TRANSCRIPTION FACTOR DKSA-RELATED"/>
    <property type="match status" value="1"/>
</dbReference>
<evidence type="ECO:0000256" key="4">
    <source>
        <dbReference type="PROSITE-ProRule" id="PRU00510"/>
    </source>
</evidence>
<dbReference type="RefSeq" id="WP_136004309.1">
    <property type="nucleotide sequence ID" value="NZ_SRYR01000001.1"/>
</dbReference>
<protein>
    <submittedName>
        <fullName evidence="6">YteA family sporulation protein</fullName>
    </submittedName>
</protein>
<dbReference type="PANTHER" id="PTHR33823:SF4">
    <property type="entry name" value="GENERAL STRESS PROTEIN 16O"/>
    <property type="match status" value="1"/>
</dbReference>